<dbReference type="InterPro" id="IPR045078">
    <property type="entry name" value="TST/MPST-like"/>
</dbReference>
<feature type="domain" description="Rhodanese" evidence="3">
    <location>
        <begin position="8"/>
        <end position="97"/>
    </location>
</feature>
<organism evidence="4 5">
    <name type="scientific">Corynebacterium diphtheriae bv. mitis</name>
    <dbReference type="NCBI Taxonomy" id="1806053"/>
    <lineage>
        <taxon>Bacteria</taxon>
        <taxon>Bacillati</taxon>
        <taxon>Actinomycetota</taxon>
        <taxon>Actinomycetes</taxon>
        <taxon>Mycobacteriales</taxon>
        <taxon>Corynebacteriaceae</taxon>
        <taxon>Corynebacterium</taxon>
    </lineage>
</organism>
<sequence length="249" mass="27638">MGISELKIPTAQRFDLDAEMSDSSSDIPHTLPTRKEFEKQLRTLGIDNYSLVVVYGKRGMDSTPRAWWMLKSAGVQNVSLANGELAAWIAAGNRTEFWEDKAASQNKRNITVSSSFGSNSVNMQWLRARGSQLEIPIVDARSIERYHGEVEEPHKGLNRGHIPGAINIPFTTLQANGQLVSLDQLRSIFDQHLGCANRPFIAYCGSRVTACVVLFAASLIGQHGLLYDGSWSKWGRQDYDNPVATKDEV</sequence>
<evidence type="ECO:0000313" key="5">
    <source>
        <dbReference type="Proteomes" id="UP000197692"/>
    </source>
</evidence>
<evidence type="ECO:0000313" key="4">
    <source>
        <dbReference type="EMBL" id="OWM35891.1"/>
    </source>
</evidence>
<dbReference type="AlphaFoldDB" id="A0A854NNL6"/>
<comment type="caution">
    <text evidence="4">The sequence shown here is derived from an EMBL/GenBank/DDBJ whole genome shotgun (WGS) entry which is preliminary data.</text>
</comment>
<evidence type="ECO:0000256" key="2">
    <source>
        <dbReference type="ARBA" id="ARBA00022737"/>
    </source>
</evidence>
<feature type="domain" description="Rhodanese" evidence="3">
    <location>
        <begin position="134"/>
        <end position="239"/>
    </location>
</feature>
<dbReference type="InterPro" id="IPR001763">
    <property type="entry name" value="Rhodanese-like_dom"/>
</dbReference>
<dbReference type="Pfam" id="PF00581">
    <property type="entry name" value="Rhodanese"/>
    <property type="match status" value="2"/>
</dbReference>
<reference evidence="5" key="1">
    <citation type="submission" date="2016-02" db="EMBL/GenBank/DDBJ databases">
        <title>Genomic analyses of a collection of pathogenic Corynebacterium diphtheriae.</title>
        <authorList>
            <person name="Sangal V."/>
            <person name="Titov L."/>
        </authorList>
    </citation>
    <scope>NUCLEOTIDE SEQUENCE [LARGE SCALE GENOMIC DNA]</scope>
    <source>
        <strain evidence="5">1438</strain>
    </source>
</reference>
<dbReference type="CDD" id="cd01448">
    <property type="entry name" value="TST_Repeat_1"/>
    <property type="match status" value="1"/>
</dbReference>
<dbReference type="SUPFAM" id="SSF52821">
    <property type="entry name" value="Rhodanese/Cell cycle control phosphatase"/>
    <property type="match status" value="2"/>
</dbReference>
<dbReference type="InterPro" id="IPR036873">
    <property type="entry name" value="Rhodanese-like_dom_sf"/>
</dbReference>
<accession>A0A854NNL6</accession>
<dbReference type="PANTHER" id="PTHR11364">
    <property type="entry name" value="THIOSULFATE SULFERTANSFERASE"/>
    <property type="match status" value="1"/>
</dbReference>
<dbReference type="PROSITE" id="PS50206">
    <property type="entry name" value="RHODANESE_3"/>
    <property type="match status" value="2"/>
</dbReference>
<keyword evidence="1 4" id="KW-0808">Transferase</keyword>
<dbReference type="SMART" id="SM00450">
    <property type="entry name" value="RHOD"/>
    <property type="match status" value="2"/>
</dbReference>
<dbReference type="CDD" id="cd01449">
    <property type="entry name" value="TST_Repeat_2"/>
    <property type="match status" value="1"/>
</dbReference>
<keyword evidence="2" id="KW-0677">Repeat</keyword>
<dbReference type="Proteomes" id="UP000197692">
    <property type="component" value="Unassembled WGS sequence"/>
</dbReference>
<evidence type="ECO:0000259" key="3">
    <source>
        <dbReference type="PROSITE" id="PS50206"/>
    </source>
</evidence>
<dbReference type="GO" id="GO:0004792">
    <property type="term" value="F:thiosulfate-cyanide sulfurtransferase activity"/>
    <property type="evidence" value="ECO:0007669"/>
    <property type="project" value="TreeGrafter"/>
</dbReference>
<dbReference type="PANTHER" id="PTHR11364:SF27">
    <property type="entry name" value="SULFURTRANSFERASE"/>
    <property type="match status" value="1"/>
</dbReference>
<name>A0A854NNL6_CORDP</name>
<dbReference type="Gene3D" id="3.40.250.10">
    <property type="entry name" value="Rhodanese-like domain"/>
    <property type="match status" value="2"/>
</dbReference>
<gene>
    <name evidence="4" type="ORF">AY602_10410</name>
</gene>
<protein>
    <submittedName>
        <fullName evidence="4">Sulfurtransferase</fullName>
    </submittedName>
</protein>
<proteinExistence type="predicted"/>
<evidence type="ECO:0000256" key="1">
    <source>
        <dbReference type="ARBA" id="ARBA00022679"/>
    </source>
</evidence>
<dbReference type="EMBL" id="LSZF01000004">
    <property type="protein sequence ID" value="OWM35891.1"/>
    <property type="molecule type" value="Genomic_DNA"/>
</dbReference>